<name>C6LQQ1_GIAIB</name>
<dbReference type="CDD" id="cd04369">
    <property type="entry name" value="Bromodomain"/>
    <property type="match status" value="1"/>
</dbReference>
<keyword evidence="1" id="KW-0103">Bromodomain</keyword>
<sequence length="1925" mass="215976">MWMDVVIVWEIPPDIGDKPEIYYSSTYIPATYLRTAQVGCKKSTHFYVNQLEKLLAIKDSPYVIVQSSAIIFLVCITTGNAAIIMELVASPTDIENNRVVWACVNESSTELAIAWTANGLPFITILRTSRIKEAHTSNGSFVMLPWRYISVDGQTLIRGEVCGTYLKHFCIEAPQTEWGLSTVSIFPKYIQYTPNDLLLVVSFHNMSCLLVYSTSEYRTSFVKLDTLPEDTVIMSPAAGLNYHQILPFPVIRDLRPWCLTLISMSVVSYCEANTSYWSCTSFFFSPDSRYLAAQVKCANTKFSKNYLVFFDLKLLYAYLSPTLSLALLEQQLVTDEAHDRASEFPLGADESFIERKVSPISRVILCGCGFGISICCIDLSNYPCLNCIGSTSPSTPLPYAWVVSDTMNLENTGLRLLERTGEEFPLTISPLDLFLFFLSPDGTQNIWNIRMPCSSQDNEGLVFSDICLSPETGELFVSNVTGQIMSIGIGATFPPTYVSPQEQFMFFELPGIFNARYGTDPDENVSSIPVVSSLPLIEQNLSSVAQPLITKGAKAILNVTGMKLFHEKLNTSIAELLSEDIAIECHFSDDSCLVFDSINQLKQSTSKFEDIQAKGHFITSMYCIGRIENIFRCALHNALLAHLPNIDLRALTADHMLRLNIKAPKSMLTGMSAYDTIKYLANYENPLAICSFYGTVYFVPSSLEEKRKTQPSSSYLPELACYYTKAQKHGYHGFYESVTSARPKSEIPYLDLGAITPKCAHLNAMILCQPASDFLLDRASAKFLLLENVTTLKDVKQREKIELVSELLNTSEPIFATDVSGFIASTDIELQTKQVKEVKDHINDLPHNIDNFVTHIEAAISSHVVPSVPRRIRNPKRHLINRSGSGGSGESLLSISSLGTDELAFESETDMEDRMDESYPSTFSSSTSASVTSEKSNNEDESEKLSAEPVKKQRKRIRDPQDTDSFIYSGSDSGSAEYIEEIETTEESVLVKATKNEAIDKTKSEPPLKKGVEKVTGAAAPAKYTKVILNPHYKTLIKRNIEFMKDFTSPTPLLAGKANSYAVPQVGDAIVVLPVHYRYSIQFIESFFDKKITSSTVAVLDKIIGPPPRSGFYRDFPEDPNNRPYLAIIKDIYPQYWQIDKGRSPFIGLPLTLLTILVKPVTSIDQITPLITPDYELLDKLLANERTKNTYNLQITKSHDLVILPLSHSLLLEPRNPVPEFPVLPYWSGAYHLRTVSKVLGHWIKYIREGPCASEQVARYFKASFPSLIFNKEFYDHRGLEYCGLLEDILLTECLNYPIKLSVLPLTTIQDIQKIKSLSDSFPLEAYHRKTSFLPAPEHVIHPQLFALTSRGAIVPRANTASKQTSNLKKTDKIRKKSDSCSVSGTGSSYDSYTESDSSSESDDNHFQRKHGYSKKLVLASVQHTIAFLINSIKKTSYFYSPRPTPRLLLVQTAIENESPKKWGDYYIPHTFGLLYNLFLKVAARTDIIKTYSADALFREYVLDTFFPDAPTDHLTKRHLSKIELEESKSYLVSMCYQLYKDNIFASGLYYFTEDMQIPRDQVQEEIIEQASAWDSIDAQSATFSTETCAHIFNAIEDLYIRDTNILTYLPASLFSLSLNTAENTHNASQSAMPSLYSYLVTELVPYASEADEAVHTNVDFSFVSGQSTTLSTADSSYSPDNDEDAIFAQIIRSLIVRPYGVKTINASSAFTDKSRKSSKVKRKHILTFDGIFNPRSIISRMRLFLLLVEAINVTLTTPAYRDILFETFANPCSRIKTYASAVAHPLWFNLIMHRIATGYYTCFRALVNDIRIIAGNWDSFNSDQTITICAEFCEKLIENLLLLVRGVTTLTDSEYAAICESVRFENSQSEEQDEKSTEKSQEIEEVSDSSSDSTNSSSESETSDNSLSSRPARNRASARSTRRR</sequence>
<feature type="compositionally biased region" description="Polar residues" evidence="2">
    <location>
        <begin position="1359"/>
        <end position="1368"/>
    </location>
</feature>
<organism evidence="4 5">
    <name type="scientific">Giardia intestinalis (strain ATCC 50581 / GS clone H7)</name>
    <name type="common">Giardia lamblia</name>
    <dbReference type="NCBI Taxonomy" id="598745"/>
    <lineage>
        <taxon>Eukaryota</taxon>
        <taxon>Metamonada</taxon>
        <taxon>Diplomonadida</taxon>
        <taxon>Hexamitidae</taxon>
        <taxon>Giardiinae</taxon>
        <taxon>Giardia</taxon>
    </lineage>
</organism>
<dbReference type="OMA" id="EANTSYW"/>
<dbReference type="SUPFAM" id="SSF47370">
    <property type="entry name" value="Bromodomain"/>
    <property type="match status" value="1"/>
</dbReference>
<evidence type="ECO:0000313" key="4">
    <source>
        <dbReference type="EMBL" id="EET01649.1"/>
    </source>
</evidence>
<proteinExistence type="predicted"/>
<feature type="compositionally biased region" description="Polar residues" evidence="2">
    <location>
        <begin position="963"/>
        <end position="972"/>
    </location>
</feature>
<feature type="region of interest" description="Disordered" evidence="2">
    <location>
        <begin position="908"/>
        <end position="972"/>
    </location>
</feature>
<feature type="domain" description="Bromo" evidence="3">
    <location>
        <begin position="1741"/>
        <end position="1847"/>
    </location>
</feature>
<evidence type="ECO:0000256" key="2">
    <source>
        <dbReference type="SAM" id="MobiDB-lite"/>
    </source>
</evidence>
<dbReference type="InterPro" id="IPR001487">
    <property type="entry name" value="Bromodomain"/>
</dbReference>
<dbReference type="SMART" id="SM00297">
    <property type="entry name" value="BROMO"/>
    <property type="match status" value="1"/>
</dbReference>
<feature type="compositionally biased region" description="Low complexity" evidence="2">
    <location>
        <begin position="1380"/>
        <end position="1399"/>
    </location>
</feature>
<reference evidence="4 5" key="1">
    <citation type="journal article" date="2009" name="PLoS Pathog.">
        <title>Draft genome sequencing of giardia intestinalis assemblage B isolate GS: is human giardiasis caused by two different species?</title>
        <authorList>
            <person name="Franzen O."/>
            <person name="Jerlstrom-Hultqvist J."/>
            <person name="Castro E."/>
            <person name="Sherwood E."/>
            <person name="Ankarklev J."/>
            <person name="Reiner D.S."/>
            <person name="Palm D."/>
            <person name="Andersson J.O."/>
            <person name="Andersson B."/>
            <person name="Svard S.G."/>
        </authorList>
    </citation>
    <scope>NUCLEOTIDE SEQUENCE [LARGE SCALE GENOMIC DNA]</scope>
    <source>
        <strain evidence="5">ATCC 50581 / GS clone H7</strain>
    </source>
</reference>
<evidence type="ECO:0000259" key="3">
    <source>
        <dbReference type="SMART" id="SM00297"/>
    </source>
</evidence>
<feature type="compositionally biased region" description="Low complexity" evidence="2">
    <location>
        <begin position="1889"/>
        <end position="1925"/>
    </location>
</feature>
<feature type="compositionally biased region" description="Low complexity" evidence="2">
    <location>
        <begin position="918"/>
        <end position="935"/>
    </location>
</feature>
<protein>
    <recommendedName>
        <fullName evidence="3">Bromo domain-containing protein</fullName>
    </recommendedName>
</protein>
<evidence type="ECO:0000256" key="1">
    <source>
        <dbReference type="ARBA" id="ARBA00023117"/>
    </source>
</evidence>
<dbReference type="SUPFAM" id="SSF82171">
    <property type="entry name" value="DPP6 N-terminal domain-like"/>
    <property type="match status" value="1"/>
</dbReference>
<accession>C6LQQ1</accession>
<dbReference type="EMBL" id="ACGJ01001476">
    <property type="protein sequence ID" value="EET01649.1"/>
    <property type="molecule type" value="Genomic_DNA"/>
</dbReference>
<dbReference type="InterPro" id="IPR036427">
    <property type="entry name" value="Bromodomain-like_sf"/>
</dbReference>
<comment type="caution">
    <text evidence="4">The sequence shown here is derived from an EMBL/GenBank/DDBJ whole genome shotgun (WGS) entry which is preliminary data.</text>
</comment>
<evidence type="ECO:0000313" key="5">
    <source>
        <dbReference type="Proteomes" id="UP000002488"/>
    </source>
</evidence>
<dbReference type="VEuPathDB" id="GiardiaDB:GL50581_1080"/>
<gene>
    <name evidence="4" type="ORF">GL50581_1080</name>
</gene>
<feature type="region of interest" description="Disordered" evidence="2">
    <location>
        <begin position="1868"/>
        <end position="1925"/>
    </location>
</feature>
<dbReference type="Gene3D" id="1.20.920.10">
    <property type="entry name" value="Bromodomain-like"/>
    <property type="match status" value="1"/>
</dbReference>
<dbReference type="Proteomes" id="UP000002488">
    <property type="component" value="Unassembled WGS sequence"/>
</dbReference>
<feature type="region of interest" description="Disordered" evidence="2">
    <location>
        <begin position="1359"/>
        <end position="1407"/>
    </location>
</feature>